<feature type="transmembrane region" description="Helical" evidence="5">
    <location>
        <begin position="352"/>
        <end position="371"/>
    </location>
</feature>
<feature type="transmembrane region" description="Helical" evidence="5">
    <location>
        <begin position="233"/>
        <end position="257"/>
    </location>
</feature>
<feature type="transmembrane region" description="Helical" evidence="5">
    <location>
        <begin position="190"/>
        <end position="212"/>
    </location>
</feature>
<dbReference type="KEGG" id="mcos:GM418_05690"/>
<keyword evidence="8" id="KW-1185">Reference proteome</keyword>
<dbReference type="InterPro" id="IPR051327">
    <property type="entry name" value="MATE_MepA_subfamily"/>
</dbReference>
<organism evidence="7 8">
    <name type="scientific">Maribellus comscasis</name>
    <dbReference type="NCBI Taxonomy" id="2681766"/>
    <lineage>
        <taxon>Bacteria</taxon>
        <taxon>Pseudomonadati</taxon>
        <taxon>Bacteroidota</taxon>
        <taxon>Bacteroidia</taxon>
        <taxon>Marinilabiliales</taxon>
        <taxon>Prolixibacteraceae</taxon>
        <taxon>Maribellus</taxon>
    </lineage>
</organism>
<feature type="transmembrane region" description="Helical" evidence="5">
    <location>
        <begin position="410"/>
        <end position="431"/>
    </location>
</feature>
<dbReference type="Proteomes" id="UP000428260">
    <property type="component" value="Chromosome"/>
</dbReference>
<dbReference type="AlphaFoldDB" id="A0A6I6JSQ5"/>
<dbReference type="InterPro" id="IPR036890">
    <property type="entry name" value="HATPase_C_sf"/>
</dbReference>
<sequence>MKRSDILTNRIFKRYFLPTILMAMALSMGIIVDGIIVGNKLGSEALAIVNLSTPIVLGFNSIYVLMGVGGSVLAAIAIGQRSESNALSYFQQAILMMLLFSVIVLVVGLIFHTRIAEFIAGDTGMEAKLVPYLKILFLGSPLMIVVPGISSFIRTDNNPRLASVILIVANGVNLIFDIIYLFVFNMGVEGAALATVTGYGAGSLVLITYFFREKVTFRIKKPEMISGAKILKIIATGLPAALTTLFLFLKIFLINIIVINTLGKSGMAVFSVCLSCLAFVSMFISGAAQTISPIIGVLYGELDQQGIRFTIFRTFKIVGLASLLLIALFEIFPSQVLQLFGVSSANELALGIQAIRIFSISLLGTALNVVLMYYFQTIQQKKLSLVIASVQGFMLVVPLAFVFSKIWGGSGIWIAFGVSEVCTLLIVFILTRRIRKNSDVKLQGMLLFQSRTSANALLDVSIVDDVKNAARLSEDVVQFCSENGLNERTSMHVGLAVEELAVNSFEHGYRDQTKKVVDVRVSIGASEVLISLKDDGIPFNPANYSAIENDSEFKSMGLQLVKNIAREVNYTRMLGLNSTIIKF</sequence>
<dbReference type="CDD" id="cd16936">
    <property type="entry name" value="HATPase_RsbW-like"/>
    <property type="match status" value="1"/>
</dbReference>
<dbReference type="SUPFAM" id="SSF55874">
    <property type="entry name" value="ATPase domain of HSP90 chaperone/DNA topoisomerase II/histidine kinase"/>
    <property type="match status" value="1"/>
</dbReference>
<feature type="transmembrane region" description="Helical" evidence="5">
    <location>
        <begin position="383"/>
        <end position="404"/>
    </location>
</feature>
<feature type="transmembrane region" description="Helical" evidence="5">
    <location>
        <begin position="311"/>
        <end position="332"/>
    </location>
</feature>
<dbReference type="GO" id="GO:0016020">
    <property type="term" value="C:membrane"/>
    <property type="evidence" value="ECO:0007669"/>
    <property type="project" value="UniProtKB-SubCell"/>
</dbReference>
<feature type="transmembrane region" description="Helical" evidence="5">
    <location>
        <begin position="161"/>
        <end position="184"/>
    </location>
</feature>
<keyword evidence="3 5" id="KW-1133">Transmembrane helix</keyword>
<dbReference type="GO" id="GO:0015297">
    <property type="term" value="F:antiporter activity"/>
    <property type="evidence" value="ECO:0007669"/>
    <property type="project" value="InterPro"/>
</dbReference>
<feature type="transmembrane region" description="Helical" evidence="5">
    <location>
        <begin position="131"/>
        <end position="149"/>
    </location>
</feature>
<evidence type="ECO:0000313" key="7">
    <source>
        <dbReference type="EMBL" id="QGY43167.1"/>
    </source>
</evidence>
<dbReference type="RefSeq" id="WP_158864031.1">
    <property type="nucleotide sequence ID" value="NZ_CP046401.1"/>
</dbReference>
<dbReference type="InterPro" id="IPR002528">
    <property type="entry name" value="MATE_fam"/>
</dbReference>
<accession>A0A6I6JSQ5</accession>
<feature type="transmembrane region" description="Helical" evidence="5">
    <location>
        <begin position="57"/>
        <end position="78"/>
    </location>
</feature>
<evidence type="ECO:0000259" key="6">
    <source>
        <dbReference type="Pfam" id="PF13581"/>
    </source>
</evidence>
<keyword evidence="4 5" id="KW-0472">Membrane</keyword>
<dbReference type="InterPro" id="IPR003594">
    <property type="entry name" value="HATPase_dom"/>
</dbReference>
<dbReference type="GO" id="GO:0042910">
    <property type="term" value="F:xenobiotic transmembrane transporter activity"/>
    <property type="evidence" value="ECO:0007669"/>
    <property type="project" value="InterPro"/>
</dbReference>
<evidence type="ECO:0000256" key="5">
    <source>
        <dbReference type="SAM" id="Phobius"/>
    </source>
</evidence>
<evidence type="ECO:0000256" key="1">
    <source>
        <dbReference type="ARBA" id="ARBA00004141"/>
    </source>
</evidence>
<dbReference type="Pfam" id="PF13581">
    <property type="entry name" value="HATPase_c_2"/>
    <property type="match status" value="1"/>
</dbReference>
<gene>
    <name evidence="7" type="ORF">GM418_05690</name>
</gene>
<evidence type="ECO:0000256" key="4">
    <source>
        <dbReference type="ARBA" id="ARBA00023136"/>
    </source>
</evidence>
<dbReference type="Gene3D" id="3.30.565.10">
    <property type="entry name" value="Histidine kinase-like ATPase, C-terminal domain"/>
    <property type="match status" value="1"/>
</dbReference>
<feature type="transmembrane region" description="Helical" evidence="5">
    <location>
        <begin position="15"/>
        <end position="37"/>
    </location>
</feature>
<proteinExistence type="predicted"/>
<feature type="transmembrane region" description="Helical" evidence="5">
    <location>
        <begin position="269"/>
        <end position="299"/>
    </location>
</feature>
<reference evidence="7 8" key="1">
    <citation type="submission" date="2019-11" db="EMBL/GenBank/DDBJ databases">
        <authorList>
            <person name="Zheng R.K."/>
            <person name="Sun C.M."/>
        </authorList>
    </citation>
    <scope>NUCLEOTIDE SEQUENCE [LARGE SCALE GENOMIC DNA]</scope>
    <source>
        <strain evidence="7 8">WC007</strain>
    </source>
</reference>
<evidence type="ECO:0000256" key="2">
    <source>
        <dbReference type="ARBA" id="ARBA00022692"/>
    </source>
</evidence>
<dbReference type="EMBL" id="CP046401">
    <property type="protein sequence ID" value="QGY43167.1"/>
    <property type="molecule type" value="Genomic_DNA"/>
</dbReference>
<dbReference type="PANTHER" id="PTHR43823:SF4">
    <property type="entry name" value="SPORULATION PROTEIN YKVU"/>
    <property type="match status" value="1"/>
</dbReference>
<keyword evidence="2 5" id="KW-0812">Transmembrane</keyword>
<evidence type="ECO:0000313" key="8">
    <source>
        <dbReference type="Proteomes" id="UP000428260"/>
    </source>
</evidence>
<evidence type="ECO:0000256" key="3">
    <source>
        <dbReference type="ARBA" id="ARBA00022989"/>
    </source>
</evidence>
<dbReference type="Pfam" id="PF01554">
    <property type="entry name" value="MatE"/>
    <property type="match status" value="2"/>
</dbReference>
<name>A0A6I6JSQ5_9BACT</name>
<feature type="transmembrane region" description="Helical" evidence="5">
    <location>
        <begin position="90"/>
        <end position="111"/>
    </location>
</feature>
<dbReference type="PANTHER" id="PTHR43823">
    <property type="entry name" value="SPORULATION PROTEIN YKVU"/>
    <property type="match status" value="1"/>
</dbReference>
<feature type="domain" description="Histidine kinase/HSP90-like ATPase" evidence="6">
    <location>
        <begin position="467"/>
        <end position="572"/>
    </location>
</feature>
<comment type="subcellular location">
    <subcellularLocation>
        <location evidence="1">Membrane</location>
        <topology evidence="1">Multi-pass membrane protein</topology>
    </subcellularLocation>
</comment>
<protein>
    <recommendedName>
        <fullName evidence="6">Histidine kinase/HSP90-like ATPase domain-containing protein</fullName>
    </recommendedName>
</protein>